<protein>
    <recommendedName>
        <fullName evidence="3">Cullin neddylation domain-containing protein</fullName>
    </recommendedName>
</protein>
<evidence type="ECO:0000256" key="1">
    <source>
        <dbReference type="ARBA" id="ARBA00022499"/>
    </source>
</evidence>
<dbReference type="EMBL" id="JAYKXP010000021">
    <property type="protein sequence ID" value="KAK7047187.1"/>
    <property type="molecule type" value="Genomic_DNA"/>
</dbReference>
<gene>
    <name evidence="4" type="ORF">VNI00_006853</name>
</gene>
<evidence type="ECO:0000256" key="2">
    <source>
        <dbReference type="ARBA" id="ARBA00022843"/>
    </source>
</evidence>
<name>A0AAW0D7N0_9AGAR</name>
<dbReference type="SMART" id="SM00884">
    <property type="entry name" value="Cullin_Nedd8"/>
    <property type="match status" value="1"/>
</dbReference>
<dbReference type="PANTHER" id="PTHR11932">
    <property type="entry name" value="CULLIN"/>
    <property type="match status" value="1"/>
</dbReference>
<dbReference type="InterPro" id="IPR019559">
    <property type="entry name" value="Cullin_neddylation_domain"/>
</dbReference>
<feature type="domain" description="Cullin neddylation" evidence="3">
    <location>
        <begin position="67"/>
        <end position="134"/>
    </location>
</feature>
<dbReference type="FunFam" id="1.10.10.10:FF:000014">
    <property type="entry name" value="Cullin 1"/>
    <property type="match status" value="1"/>
</dbReference>
<keyword evidence="2" id="KW-0832">Ubl conjugation</keyword>
<evidence type="ECO:0000313" key="5">
    <source>
        <dbReference type="Proteomes" id="UP001383192"/>
    </source>
</evidence>
<evidence type="ECO:0000259" key="3">
    <source>
        <dbReference type="SMART" id="SM00884"/>
    </source>
</evidence>
<keyword evidence="5" id="KW-1185">Reference proteome</keyword>
<dbReference type="Proteomes" id="UP001383192">
    <property type="component" value="Unassembled WGS sequence"/>
</dbReference>
<dbReference type="InterPro" id="IPR036390">
    <property type="entry name" value="WH_DNA-bd_sf"/>
</dbReference>
<dbReference type="Gene3D" id="1.10.10.10">
    <property type="entry name" value="Winged helix-like DNA-binding domain superfamily/Winged helix DNA-binding domain"/>
    <property type="match status" value="1"/>
</dbReference>
<dbReference type="InterPro" id="IPR036388">
    <property type="entry name" value="WH-like_DNA-bd_sf"/>
</dbReference>
<keyword evidence="1" id="KW-1017">Isopeptide bond</keyword>
<sequence>MNASYGAIGGGGERYTGSGCKAGKRYVKDKDIFRFNPGFKDGKTKVHINSIQAQVTEEESERTNLNIEDERKHTIDAAVIRIMKAKKNMQFEALITETADALKKHFKSDVAMIKKRIDVLVEEEYTSREPENRNQFKYVA</sequence>
<dbReference type="InterPro" id="IPR045093">
    <property type="entry name" value="Cullin"/>
</dbReference>
<dbReference type="AlphaFoldDB" id="A0AAW0D7N0"/>
<comment type="caution">
    <text evidence="4">The sequence shown here is derived from an EMBL/GenBank/DDBJ whole genome shotgun (WGS) entry which is preliminary data.</text>
</comment>
<evidence type="ECO:0000313" key="4">
    <source>
        <dbReference type="EMBL" id="KAK7047187.1"/>
    </source>
</evidence>
<organism evidence="4 5">
    <name type="scientific">Paramarasmius palmivorus</name>
    <dbReference type="NCBI Taxonomy" id="297713"/>
    <lineage>
        <taxon>Eukaryota</taxon>
        <taxon>Fungi</taxon>
        <taxon>Dikarya</taxon>
        <taxon>Basidiomycota</taxon>
        <taxon>Agaricomycotina</taxon>
        <taxon>Agaricomycetes</taxon>
        <taxon>Agaricomycetidae</taxon>
        <taxon>Agaricales</taxon>
        <taxon>Marasmiineae</taxon>
        <taxon>Marasmiaceae</taxon>
        <taxon>Paramarasmius</taxon>
    </lineage>
</organism>
<accession>A0AAW0D7N0</accession>
<reference evidence="4 5" key="1">
    <citation type="submission" date="2024-01" db="EMBL/GenBank/DDBJ databases">
        <title>A draft genome for a cacao thread blight-causing isolate of Paramarasmius palmivorus.</title>
        <authorList>
            <person name="Baruah I.K."/>
            <person name="Bukari Y."/>
            <person name="Amoako-Attah I."/>
            <person name="Meinhardt L.W."/>
            <person name="Bailey B.A."/>
            <person name="Cohen S.P."/>
        </authorList>
    </citation>
    <scope>NUCLEOTIDE SEQUENCE [LARGE SCALE GENOMIC DNA]</scope>
    <source>
        <strain evidence="4 5">GH-12</strain>
    </source>
</reference>
<dbReference type="Pfam" id="PF10557">
    <property type="entry name" value="Cullin_Nedd8"/>
    <property type="match status" value="1"/>
</dbReference>
<dbReference type="SUPFAM" id="SSF46785">
    <property type="entry name" value="Winged helix' DNA-binding domain"/>
    <property type="match status" value="1"/>
</dbReference>
<proteinExistence type="predicted"/>